<protein>
    <recommendedName>
        <fullName evidence="5">Interleukin-7</fullName>
    </recommendedName>
</protein>
<evidence type="ECO:0008006" key="5">
    <source>
        <dbReference type="Google" id="ProtNLM"/>
    </source>
</evidence>
<feature type="signal peptide" evidence="2">
    <location>
        <begin position="1"/>
        <end position="37"/>
    </location>
</feature>
<evidence type="ECO:0000313" key="4">
    <source>
        <dbReference type="Proteomes" id="UP000261600"/>
    </source>
</evidence>
<feature type="chain" id="PRO_5018649811" description="Interleukin-7" evidence="2">
    <location>
        <begin position="38"/>
        <end position="188"/>
    </location>
</feature>
<feature type="region of interest" description="Disordered" evidence="1">
    <location>
        <begin position="133"/>
        <end position="160"/>
    </location>
</feature>
<reference evidence="3" key="2">
    <citation type="submission" date="2025-09" db="UniProtKB">
        <authorList>
            <consortium name="Ensembl"/>
        </authorList>
    </citation>
    <scope>IDENTIFICATION</scope>
</reference>
<reference evidence="3" key="1">
    <citation type="submission" date="2025-08" db="UniProtKB">
        <authorList>
            <consortium name="Ensembl"/>
        </authorList>
    </citation>
    <scope>IDENTIFICATION</scope>
</reference>
<evidence type="ECO:0000256" key="2">
    <source>
        <dbReference type="SAM" id="SignalP"/>
    </source>
</evidence>
<accession>A0A3Q3IUE4</accession>
<proteinExistence type="predicted"/>
<dbReference type="Proteomes" id="UP000261600">
    <property type="component" value="Unplaced"/>
</dbReference>
<feature type="compositionally biased region" description="Basic residues" evidence="1">
    <location>
        <begin position="139"/>
        <end position="149"/>
    </location>
</feature>
<evidence type="ECO:0000313" key="3">
    <source>
        <dbReference type="Ensembl" id="ENSMALP00000008994.1"/>
    </source>
</evidence>
<organism evidence="3 4">
    <name type="scientific">Monopterus albus</name>
    <name type="common">Swamp eel</name>
    <dbReference type="NCBI Taxonomy" id="43700"/>
    <lineage>
        <taxon>Eukaryota</taxon>
        <taxon>Metazoa</taxon>
        <taxon>Chordata</taxon>
        <taxon>Craniata</taxon>
        <taxon>Vertebrata</taxon>
        <taxon>Euteleostomi</taxon>
        <taxon>Actinopterygii</taxon>
        <taxon>Neopterygii</taxon>
        <taxon>Teleostei</taxon>
        <taxon>Neoteleostei</taxon>
        <taxon>Acanthomorphata</taxon>
        <taxon>Anabantaria</taxon>
        <taxon>Synbranchiformes</taxon>
        <taxon>Synbranchidae</taxon>
        <taxon>Monopterus</taxon>
    </lineage>
</organism>
<name>A0A3Q3IUE4_MONAL</name>
<dbReference type="AlphaFoldDB" id="A0A3Q3IUE4"/>
<evidence type="ECO:0000256" key="1">
    <source>
        <dbReference type="SAM" id="MobiDB-lite"/>
    </source>
</evidence>
<sequence>MTVLSLSSPISLTPTINYQPLLCISLFALLLLPLSLSCNSKRPHEEVRNYYMVFVKTYLDNTRENITTLVQTSSCLKLNPKLPNCASSPNISSVVSTLHSLTCKMENLGLPHTDRLVTSVLNSIHCSCVEKPTKEPSVKRRRRKTTRRQRSNEQKKNKRETRKLCKAMVILSAMTECYEMLNSLFVHT</sequence>
<dbReference type="Ensembl" id="ENSMALT00000009183.1">
    <property type="protein sequence ID" value="ENSMALP00000008994.1"/>
    <property type="gene ID" value="ENSMALG00000006409.1"/>
</dbReference>
<keyword evidence="2" id="KW-0732">Signal</keyword>
<keyword evidence="4" id="KW-1185">Reference proteome</keyword>